<protein>
    <submittedName>
        <fullName evidence="1">Uncharacterized protein</fullName>
    </submittedName>
</protein>
<organism evidence="1 2">
    <name type="scientific">Mycobacterium heidelbergense</name>
    <dbReference type="NCBI Taxonomy" id="53376"/>
    <lineage>
        <taxon>Bacteria</taxon>
        <taxon>Bacillati</taxon>
        <taxon>Actinomycetota</taxon>
        <taxon>Actinomycetes</taxon>
        <taxon>Mycobacteriales</taxon>
        <taxon>Mycobacteriaceae</taxon>
        <taxon>Mycobacterium</taxon>
        <taxon>Mycobacterium simiae complex</taxon>
    </lineage>
</organism>
<reference evidence="1 2" key="1">
    <citation type="submission" date="2017-02" db="EMBL/GenBank/DDBJ databases">
        <title>The new phylogeny of genus Mycobacterium.</title>
        <authorList>
            <person name="Tortoli E."/>
            <person name="Trovato A."/>
            <person name="Cirillo D.M."/>
        </authorList>
    </citation>
    <scope>NUCLEOTIDE SEQUENCE [LARGE SCALE GENOMIC DNA]</scope>
    <source>
        <strain evidence="1 2">DSM 44471</strain>
    </source>
</reference>
<evidence type="ECO:0000313" key="1">
    <source>
        <dbReference type="EMBL" id="ORA71701.1"/>
    </source>
</evidence>
<dbReference type="AlphaFoldDB" id="A0A1X0DH42"/>
<comment type="caution">
    <text evidence="1">The sequence shown here is derived from an EMBL/GenBank/DDBJ whole genome shotgun (WGS) entry which is preliminary data.</text>
</comment>
<dbReference type="RefSeq" id="WP_083075161.1">
    <property type="nucleotide sequence ID" value="NZ_AP022615.1"/>
</dbReference>
<dbReference type="EMBL" id="MVHR01000024">
    <property type="protein sequence ID" value="ORA71701.1"/>
    <property type="molecule type" value="Genomic_DNA"/>
</dbReference>
<accession>A0A1X0DH42</accession>
<dbReference type="Proteomes" id="UP000192566">
    <property type="component" value="Unassembled WGS sequence"/>
</dbReference>
<sequence>MQQLAAFRPLVTAGAAAVGASLIALTPSVSNDVAAGLQHSVVNIQHRAVELADAVNPVQSWIDLFQTTGANLQAFAQTWGALPFPVAQQAAANWLYYGDFYITTMQSGASGASNYFGGQGPTAFFPLLTTAFTDLQAGNVSGFVNNLTSAFWTQIFLQVLQPMENTLAIPREISTNFANFVNTLIGTTNVQYLGIYVFTAPGYFMGVMGDSLQAAVNSANSGDLVGAITNLLNTPPVTLDALLNGSISLLSPPASGSTGFVYALDNVLNSTAKAMVTPGAQNMVNGGSLAAASSAFLSQLTTGWPAPQVAFDGVLNGLTQFIQSLFPSLGGAGAATAADVVNGGSALAGLSAGLPGLAANALKGFEPALATDIAAALGPSLAANVAGPLATATRTLSVDLSTIALHILAAL</sequence>
<gene>
    <name evidence="1" type="ORF">BST25_16180</name>
</gene>
<proteinExistence type="predicted"/>
<dbReference type="OrthoDB" id="4685444at2"/>
<name>A0A1X0DH42_MYCHE</name>
<evidence type="ECO:0000313" key="2">
    <source>
        <dbReference type="Proteomes" id="UP000192566"/>
    </source>
</evidence>
<keyword evidence="2" id="KW-1185">Reference proteome</keyword>